<evidence type="ECO:0000313" key="5">
    <source>
        <dbReference type="Proteomes" id="UP000256869"/>
    </source>
</evidence>
<dbReference type="InterPro" id="IPR025370">
    <property type="entry name" value="SgrR_HTH_N"/>
</dbReference>
<dbReference type="GO" id="GO:0003677">
    <property type="term" value="F:DNA binding"/>
    <property type="evidence" value="ECO:0007669"/>
    <property type="project" value="UniProtKB-KW"/>
</dbReference>
<dbReference type="GO" id="GO:1904680">
    <property type="term" value="F:peptide transmembrane transporter activity"/>
    <property type="evidence" value="ECO:0007669"/>
    <property type="project" value="TreeGrafter"/>
</dbReference>
<dbReference type="AlphaFoldDB" id="A0A3D9IEZ4"/>
<dbReference type="EMBL" id="QRDY01000006">
    <property type="protein sequence ID" value="RED60217.1"/>
    <property type="molecule type" value="Genomic_DNA"/>
</dbReference>
<dbReference type="Proteomes" id="UP000256869">
    <property type="component" value="Unassembled WGS sequence"/>
</dbReference>
<comment type="caution">
    <text evidence="4">The sequence shown here is derived from an EMBL/GenBank/DDBJ whole genome shotgun (WGS) entry which is preliminary data.</text>
</comment>
<dbReference type="GO" id="GO:0015833">
    <property type="term" value="P:peptide transport"/>
    <property type="evidence" value="ECO:0007669"/>
    <property type="project" value="TreeGrafter"/>
</dbReference>
<reference evidence="4 5" key="1">
    <citation type="submission" date="2018-07" db="EMBL/GenBank/DDBJ databases">
        <title>Genomic Encyclopedia of Type Strains, Phase III (KMG-III): the genomes of soil and plant-associated and newly described type strains.</title>
        <authorList>
            <person name="Whitman W."/>
        </authorList>
    </citation>
    <scope>NUCLEOTIDE SEQUENCE [LARGE SCALE GENOMIC DNA]</scope>
    <source>
        <strain evidence="4 5">CECT 8236</strain>
    </source>
</reference>
<evidence type="ECO:0000256" key="1">
    <source>
        <dbReference type="ARBA" id="ARBA00023125"/>
    </source>
</evidence>
<dbReference type="Pfam" id="PF12793">
    <property type="entry name" value="SgrR_N"/>
    <property type="match status" value="1"/>
</dbReference>
<protein>
    <submittedName>
        <fullName evidence="4">MarR-like DNA-binding transcriptional regulator SgrR of sgrS sRNA</fullName>
    </submittedName>
</protein>
<dbReference type="InterPro" id="IPR000914">
    <property type="entry name" value="SBP_5_dom"/>
</dbReference>
<evidence type="ECO:0000259" key="3">
    <source>
        <dbReference type="Pfam" id="PF12793"/>
    </source>
</evidence>
<dbReference type="PANTHER" id="PTHR30290">
    <property type="entry name" value="PERIPLASMIC BINDING COMPONENT OF ABC TRANSPORTER"/>
    <property type="match status" value="1"/>
</dbReference>
<dbReference type="SUPFAM" id="SSF53850">
    <property type="entry name" value="Periplasmic binding protein-like II"/>
    <property type="match status" value="1"/>
</dbReference>
<dbReference type="RefSeq" id="WP_115992946.1">
    <property type="nucleotide sequence ID" value="NZ_QRDY01000006.1"/>
</dbReference>
<name>A0A3D9IEZ4_9BACL</name>
<dbReference type="Gene3D" id="3.10.105.10">
    <property type="entry name" value="Dipeptide-binding Protein, Domain 3"/>
    <property type="match status" value="1"/>
</dbReference>
<organism evidence="4 5">
    <name type="scientific">Cohnella lupini</name>
    <dbReference type="NCBI Taxonomy" id="1294267"/>
    <lineage>
        <taxon>Bacteria</taxon>
        <taxon>Bacillati</taxon>
        <taxon>Bacillota</taxon>
        <taxon>Bacilli</taxon>
        <taxon>Bacillales</taxon>
        <taxon>Paenibacillaceae</taxon>
        <taxon>Cohnella</taxon>
    </lineage>
</organism>
<dbReference type="Gene3D" id="3.40.190.10">
    <property type="entry name" value="Periplasmic binding protein-like II"/>
    <property type="match status" value="1"/>
</dbReference>
<gene>
    <name evidence="4" type="ORF">DFP95_1066</name>
</gene>
<evidence type="ECO:0000313" key="4">
    <source>
        <dbReference type="EMBL" id="RED60217.1"/>
    </source>
</evidence>
<dbReference type="OrthoDB" id="5894719at2"/>
<evidence type="ECO:0000259" key="2">
    <source>
        <dbReference type="Pfam" id="PF00496"/>
    </source>
</evidence>
<proteinExistence type="predicted"/>
<feature type="domain" description="Transcriptional regulator SgrR N-terminal HTH" evidence="3">
    <location>
        <begin position="6"/>
        <end position="104"/>
    </location>
</feature>
<sequence length="616" mass="70557">MNATAEKYLMLLSKFGPLAEKGSEIVVSTDELALAWYCSTRNAKLITHKLVEEGLISWHSGRGRGHVSKLTFLADKDSLLLVWAQEMARKGDYKQAFELLQRNSYGTALTDRFAHWLNDHFGYQAEATSGVESADTLRFPVYVPIITMDPSQVYCAFDAHMIRQVFDRLVEYDPRTCEIVPSLAHSWESNASATIWTFHLRKGIRFPNGRELQSEDVRFTLERMRGDKAHSWLVRSLKEVQCISARTVRILLNEPNYIFLRFASSAGMSIVPHDLIAADETAYWRQPAGTGPFRISNWTADCCDLVANPDYFQGRAHLDRIVIAFMPAETAQLGEDAPWQQMIRDEELIGLNKVETWNTHEALSHGTSLITWNMGKEGAHQKYGVRKAMELLINRQKMIRELGEDRIYPSRGFRPTKQTPFLEEEMDIEEARRLLRESGYAGEEIVICSKGSLLADADWIQKRCSEFGINIRIRRETTLSVRAPDLLSEIDGILFCVVFAVEEVCEIENYEQAGNFLREHLHPEVREWAMEQVSSTLASDSAQRRRTLLNGIEERLREQSHVLFLTHRKQNAYVHETVKGVGLNQLGWMDFKNIWLENEAASFNVPEDETTMISRS</sequence>
<keyword evidence="5" id="KW-1185">Reference proteome</keyword>
<feature type="domain" description="Solute-binding protein family 5" evidence="2">
    <location>
        <begin position="178"/>
        <end position="476"/>
    </location>
</feature>
<dbReference type="PANTHER" id="PTHR30290:SF72">
    <property type="entry name" value="HTH-TYPE TRANSCRIPTIONAL REGULATOR SGRR"/>
    <property type="match status" value="1"/>
</dbReference>
<dbReference type="InterPro" id="IPR039424">
    <property type="entry name" value="SBP_5"/>
</dbReference>
<accession>A0A3D9IEZ4</accession>
<dbReference type="Pfam" id="PF00496">
    <property type="entry name" value="SBP_bac_5"/>
    <property type="match status" value="1"/>
</dbReference>
<keyword evidence="1 4" id="KW-0238">DNA-binding</keyword>